<dbReference type="InterPro" id="IPR010987">
    <property type="entry name" value="Glutathione-S-Trfase_C-like"/>
</dbReference>
<dbReference type="PROSITE" id="PS50405">
    <property type="entry name" value="GST_CTER"/>
    <property type="match status" value="1"/>
</dbReference>
<evidence type="ECO:0000259" key="4">
    <source>
        <dbReference type="PROSITE" id="PS50405"/>
    </source>
</evidence>
<dbReference type="AlphaFoldDB" id="A0A420WNY5"/>
<dbReference type="Gene3D" id="3.40.30.10">
    <property type="entry name" value="Glutaredoxin"/>
    <property type="match status" value="1"/>
</dbReference>
<dbReference type="Proteomes" id="UP000277424">
    <property type="component" value="Unassembled WGS sequence"/>
</dbReference>
<dbReference type="SFLD" id="SFLDG01150">
    <property type="entry name" value="Main.1:_Beta-like"/>
    <property type="match status" value="1"/>
</dbReference>
<dbReference type="RefSeq" id="WP_121217297.1">
    <property type="nucleotide sequence ID" value="NZ_RBIG01000001.1"/>
</dbReference>
<dbReference type="GO" id="GO:0016740">
    <property type="term" value="F:transferase activity"/>
    <property type="evidence" value="ECO:0007669"/>
    <property type="project" value="UniProtKB-KW"/>
</dbReference>
<evidence type="ECO:0000259" key="3">
    <source>
        <dbReference type="PROSITE" id="PS50404"/>
    </source>
</evidence>
<dbReference type="Gene3D" id="1.20.1050.10">
    <property type="match status" value="1"/>
</dbReference>
<dbReference type="SUPFAM" id="SSF52833">
    <property type="entry name" value="Thioredoxin-like"/>
    <property type="match status" value="1"/>
</dbReference>
<evidence type="ECO:0000313" key="5">
    <source>
        <dbReference type="EMBL" id="RKQ72737.1"/>
    </source>
</evidence>
<evidence type="ECO:0000256" key="1">
    <source>
        <dbReference type="ARBA" id="ARBA00007409"/>
    </source>
</evidence>
<dbReference type="SUPFAM" id="SSF47616">
    <property type="entry name" value="GST C-terminal domain-like"/>
    <property type="match status" value="1"/>
</dbReference>
<proteinExistence type="inferred from homology"/>
<organism evidence="5 6">
    <name type="scientific">Oceanibaculum indicum</name>
    <dbReference type="NCBI Taxonomy" id="526216"/>
    <lineage>
        <taxon>Bacteria</taxon>
        <taxon>Pseudomonadati</taxon>
        <taxon>Pseudomonadota</taxon>
        <taxon>Alphaproteobacteria</taxon>
        <taxon>Rhodospirillales</taxon>
        <taxon>Oceanibaculaceae</taxon>
        <taxon>Oceanibaculum</taxon>
    </lineage>
</organism>
<dbReference type="EMBL" id="RBIG01000001">
    <property type="protein sequence ID" value="RKQ72737.1"/>
    <property type="molecule type" value="Genomic_DNA"/>
</dbReference>
<feature type="domain" description="GST C-terminal" evidence="4">
    <location>
        <begin position="86"/>
        <end position="206"/>
    </location>
</feature>
<dbReference type="SFLD" id="SFLDS00019">
    <property type="entry name" value="Glutathione_Transferase_(cytos"/>
    <property type="match status" value="1"/>
</dbReference>
<keyword evidence="2 5" id="KW-0808">Transferase</keyword>
<dbReference type="PROSITE" id="PS50404">
    <property type="entry name" value="GST_NTER"/>
    <property type="match status" value="1"/>
</dbReference>
<sequence>MLRIWGRNNSINVQKVMWCVGELGLTHERIDAGREFGLTGEDWYRKMNPNGLVPVIDDRGFVLWESNAIVRYLAETYDHGGLCPADAKKRAQAGQWMDWATTILGAPMTTVFWQLIRTPEAERDMGAVEKAAEALGKHYALLNRHLDSRLYMLGERLTMADIPVGAFVHRWYALDVPHSELPSLRAWYQRLTEREAFRTHVMLPLT</sequence>
<dbReference type="InterPro" id="IPR040079">
    <property type="entry name" value="Glutathione_S-Trfase"/>
</dbReference>
<dbReference type="SFLD" id="SFLDG00358">
    <property type="entry name" value="Main_(cytGST)"/>
    <property type="match status" value="1"/>
</dbReference>
<comment type="caution">
    <text evidence="5">The sequence shown here is derived from an EMBL/GenBank/DDBJ whole genome shotgun (WGS) entry which is preliminary data.</text>
</comment>
<dbReference type="Pfam" id="PF13409">
    <property type="entry name" value="GST_N_2"/>
    <property type="match status" value="1"/>
</dbReference>
<dbReference type="Pfam" id="PF13410">
    <property type="entry name" value="GST_C_2"/>
    <property type="match status" value="1"/>
</dbReference>
<feature type="domain" description="GST N-terminal" evidence="3">
    <location>
        <begin position="1"/>
        <end position="81"/>
    </location>
</feature>
<dbReference type="InterPro" id="IPR036282">
    <property type="entry name" value="Glutathione-S-Trfase_C_sf"/>
</dbReference>
<dbReference type="OrthoDB" id="9810080at2"/>
<gene>
    <name evidence="5" type="ORF">BCL74_0505</name>
</gene>
<reference evidence="5 6" key="1">
    <citation type="submission" date="2018-10" db="EMBL/GenBank/DDBJ databases">
        <title>Comparative analysis of microorganisms from saline springs in Andes Mountain Range, Colombia.</title>
        <authorList>
            <person name="Rubin E."/>
        </authorList>
    </citation>
    <scope>NUCLEOTIDE SEQUENCE [LARGE SCALE GENOMIC DNA]</scope>
    <source>
        <strain evidence="5 6">USBA 36</strain>
    </source>
</reference>
<dbReference type="CDD" id="cd03047">
    <property type="entry name" value="GST_N_2"/>
    <property type="match status" value="1"/>
</dbReference>
<dbReference type="FunFam" id="3.40.30.10:FF:000039">
    <property type="entry name" value="Glutathione S-transferase domain"/>
    <property type="match status" value="1"/>
</dbReference>
<comment type="similarity">
    <text evidence="1">Belongs to the GST superfamily.</text>
</comment>
<dbReference type="PANTHER" id="PTHR44051:SF19">
    <property type="entry name" value="DISULFIDE-BOND OXIDOREDUCTASE YFCG"/>
    <property type="match status" value="1"/>
</dbReference>
<evidence type="ECO:0000313" key="6">
    <source>
        <dbReference type="Proteomes" id="UP000277424"/>
    </source>
</evidence>
<name>A0A420WNY5_9PROT</name>
<accession>A0A420WNY5</accession>
<evidence type="ECO:0000256" key="2">
    <source>
        <dbReference type="ARBA" id="ARBA00022679"/>
    </source>
</evidence>
<protein>
    <submittedName>
        <fullName evidence="5">Glutathione S-transferase</fullName>
    </submittedName>
</protein>
<dbReference type="InterPro" id="IPR036249">
    <property type="entry name" value="Thioredoxin-like_sf"/>
</dbReference>
<dbReference type="InterPro" id="IPR004045">
    <property type="entry name" value="Glutathione_S-Trfase_N"/>
</dbReference>
<dbReference type="PANTHER" id="PTHR44051">
    <property type="entry name" value="GLUTATHIONE S-TRANSFERASE-RELATED"/>
    <property type="match status" value="1"/>
</dbReference>